<sequence length="115" mass="13633">MSFPGRMENGNPFGWKLVKRLVLAREPNFRTFQKERNVEKTEQSPLFKSSSYNFLSSTSSIPHAHRHREREREREKGLQSNLQDEITYRQTLITNFQIQENPFGNWSIKFGAKDE</sequence>
<evidence type="ECO:0000313" key="2">
    <source>
        <dbReference type="EMBL" id="KAK6922693.1"/>
    </source>
</evidence>
<dbReference type="EMBL" id="JBAMMX010000018">
    <property type="protein sequence ID" value="KAK6922693.1"/>
    <property type="molecule type" value="Genomic_DNA"/>
</dbReference>
<dbReference type="AlphaFoldDB" id="A0AAN8V7J1"/>
<feature type="region of interest" description="Disordered" evidence="1">
    <location>
        <begin position="55"/>
        <end position="81"/>
    </location>
</feature>
<reference evidence="2 3" key="1">
    <citation type="submission" date="2023-12" db="EMBL/GenBank/DDBJ databases">
        <title>A high-quality genome assembly for Dillenia turbinata (Dilleniales).</title>
        <authorList>
            <person name="Chanderbali A."/>
        </authorList>
    </citation>
    <scope>NUCLEOTIDE SEQUENCE [LARGE SCALE GENOMIC DNA]</scope>
    <source>
        <strain evidence="2">LSX21</strain>
        <tissue evidence="2">Leaf</tissue>
    </source>
</reference>
<dbReference type="Proteomes" id="UP001370490">
    <property type="component" value="Unassembled WGS sequence"/>
</dbReference>
<keyword evidence="3" id="KW-1185">Reference proteome</keyword>
<organism evidence="2 3">
    <name type="scientific">Dillenia turbinata</name>
    <dbReference type="NCBI Taxonomy" id="194707"/>
    <lineage>
        <taxon>Eukaryota</taxon>
        <taxon>Viridiplantae</taxon>
        <taxon>Streptophyta</taxon>
        <taxon>Embryophyta</taxon>
        <taxon>Tracheophyta</taxon>
        <taxon>Spermatophyta</taxon>
        <taxon>Magnoliopsida</taxon>
        <taxon>eudicotyledons</taxon>
        <taxon>Gunneridae</taxon>
        <taxon>Pentapetalae</taxon>
        <taxon>Dilleniales</taxon>
        <taxon>Dilleniaceae</taxon>
        <taxon>Dillenia</taxon>
    </lineage>
</organism>
<proteinExistence type="predicted"/>
<evidence type="ECO:0000256" key="1">
    <source>
        <dbReference type="SAM" id="MobiDB-lite"/>
    </source>
</evidence>
<gene>
    <name evidence="2" type="ORF">RJ641_010997</name>
</gene>
<protein>
    <submittedName>
        <fullName evidence="2">Uncharacterized protein</fullName>
    </submittedName>
</protein>
<accession>A0AAN8V7J1</accession>
<name>A0AAN8V7J1_9MAGN</name>
<comment type="caution">
    <text evidence="2">The sequence shown here is derived from an EMBL/GenBank/DDBJ whole genome shotgun (WGS) entry which is preliminary data.</text>
</comment>
<evidence type="ECO:0000313" key="3">
    <source>
        <dbReference type="Proteomes" id="UP001370490"/>
    </source>
</evidence>